<feature type="chain" id="PRO_5047426149" description="DUF5666 domain-containing protein" evidence="1">
    <location>
        <begin position="23"/>
        <end position="137"/>
    </location>
</feature>
<name>A0ABX2EMY9_9BURK</name>
<accession>A0ABX2EMY9</accession>
<proteinExistence type="predicted"/>
<dbReference type="Proteomes" id="UP000737171">
    <property type="component" value="Unassembled WGS sequence"/>
</dbReference>
<dbReference type="EMBL" id="JABRWJ010000007">
    <property type="protein sequence ID" value="NRF70047.1"/>
    <property type="molecule type" value="Genomic_DNA"/>
</dbReference>
<reference evidence="2 3" key="1">
    <citation type="submission" date="2020-05" db="EMBL/GenBank/DDBJ databases">
        <title>Aquincola sp. isolate from soil.</title>
        <authorList>
            <person name="Han J."/>
            <person name="Kim D.-U."/>
        </authorList>
    </citation>
    <scope>NUCLEOTIDE SEQUENCE [LARGE SCALE GENOMIC DNA]</scope>
    <source>
        <strain evidence="2 3">S2</strain>
    </source>
</reference>
<organism evidence="2 3">
    <name type="scientific">Pseudaquabacterium terrae</name>
    <dbReference type="NCBI Taxonomy" id="2732868"/>
    <lineage>
        <taxon>Bacteria</taxon>
        <taxon>Pseudomonadati</taxon>
        <taxon>Pseudomonadota</taxon>
        <taxon>Betaproteobacteria</taxon>
        <taxon>Burkholderiales</taxon>
        <taxon>Sphaerotilaceae</taxon>
        <taxon>Pseudaquabacterium</taxon>
    </lineage>
</organism>
<gene>
    <name evidence="2" type="ORF">HLB44_23870</name>
</gene>
<feature type="signal peptide" evidence="1">
    <location>
        <begin position="1"/>
        <end position="22"/>
    </location>
</feature>
<evidence type="ECO:0008006" key="4">
    <source>
        <dbReference type="Google" id="ProtNLM"/>
    </source>
</evidence>
<comment type="caution">
    <text evidence="2">The sequence shown here is derived from an EMBL/GenBank/DDBJ whole genome shotgun (WGS) entry which is preliminary data.</text>
</comment>
<dbReference type="RefSeq" id="WP_173128144.1">
    <property type="nucleotide sequence ID" value="NZ_JABRWJ010000007.1"/>
</dbReference>
<evidence type="ECO:0000313" key="2">
    <source>
        <dbReference type="EMBL" id="NRF70047.1"/>
    </source>
</evidence>
<keyword evidence="3" id="KW-1185">Reference proteome</keyword>
<evidence type="ECO:0000256" key="1">
    <source>
        <dbReference type="SAM" id="SignalP"/>
    </source>
</evidence>
<keyword evidence="1" id="KW-0732">Signal</keyword>
<evidence type="ECO:0000313" key="3">
    <source>
        <dbReference type="Proteomes" id="UP000737171"/>
    </source>
</evidence>
<sequence length="137" mass="14166">MKTLLMSVLAAAAAATTLPAWSARPANLAGTTWTVQINGASEQLVITSQGGTGTAGGPTCVTVHGTIGSAPLRGWYCRVTGRLHLKHNNMATGATVRTVDAHVSDEVIGQPLYLGGTVWIEDAVFGELGAYNFSGVR</sequence>
<protein>
    <recommendedName>
        <fullName evidence="4">DUF5666 domain-containing protein</fullName>
    </recommendedName>
</protein>